<reference evidence="1 2" key="1">
    <citation type="submission" date="2024-03" db="EMBL/GenBank/DDBJ databases">
        <title>Human intestinal bacterial collection.</title>
        <authorList>
            <person name="Pauvert C."/>
            <person name="Hitch T.C.A."/>
            <person name="Clavel T."/>
        </authorList>
    </citation>
    <scope>NUCLEOTIDE SEQUENCE [LARGE SCALE GENOMIC DNA]</scope>
    <source>
        <strain evidence="1 2">CLA-AP-H18</strain>
    </source>
</reference>
<dbReference type="RefSeq" id="WP_211147224.1">
    <property type="nucleotide sequence ID" value="NZ_JBBMEY010000002.1"/>
</dbReference>
<keyword evidence="2" id="KW-1185">Reference proteome</keyword>
<organism evidence="1 2">
    <name type="scientific">Ruminococcoides intestinihominis</name>
    <dbReference type="NCBI Taxonomy" id="3133161"/>
    <lineage>
        <taxon>Bacteria</taxon>
        <taxon>Bacillati</taxon>
        <taxon>Bacillota</taxon>
        <taxon>Clostridia</taxon>
        <taxon>Eubacteriales</taxon>
        <taxon>Oscillospiraceae</taxon>
        <taxon>Ruminococcoides</taxon>
    </lineage>
</organism>
<evidence type="ECO:0008006" key="3">
    <source>
        <dbReference type="Google" id="ProtNLM"/>
    </source>
</evidence>
<proteinExistence type="predicted"/>
<comment type="caution">
    <text evidence="1">The sequence shown here is derived from an EMBL/GenBank/DDBJ whole genome shotgun (WGS) entry which is preliminary data.</text>
</comment>
<evidence type="ECO:0000313" key="2">
    <source>
        <dbReference type="Proteomes" id="UP001478133"/>
    </source>
</evidence>
<protein>
    <recommendedName>
        <fullName evidence="3">Lipoprotein</fullName>
    </recommendedName>
</protein>
<name>A0ABV1HRE5_9FIRM</name>
<gene>
    <name evidence="1" type="ORF">ABFO16_01415</name>
</gene>
<dbReference type="EMBL" id="JBBMFI010000002">
    <property type="protein sequence ID" value="MEQ2564891.1"/>
    <property type="molecule type" value="Genomic_DNA"/>
</dbReference>
<evidence type="ECO:0000313" key="1">
    <source>
        <dbReference type="EMBL" id="MEQ2564891.1"/>
    </source>
</evidence>
<sequence>MVGCNNLKGGEDALNVFDVNSSKVLITYNNKTTTLTDDKRKEFVSLIKSIYKGTNVKDDSTTKYDMKIDFNNENVVEISTALFLVSIFVWNKGISNYKSAGS</sequence>
<dbReference type="Proteomes" id="UP001478133">
    <property type="component" value="Unassembled WGS sequence"/>
</dbReference>
<accession>A0ABV1HRE5</accession>